<proteinExistence type="predicted"/>
<comment type="caution">
    <text evidence="1">The sequence shown here is derived from an EMBL/GenBank/DDBJ whole genome shotgun (WGS) entry which is preliminary data.</text>
</comment>
<name>A0A7W1XUJ7_9BACL</name>
<sequence length="125" mass="14891">MEGVKINSPEYCRISGHTFGFPPKSIEYFVKCWDMEQKGEDVSKLKKGKLGINCSGFMFVIHIDIFVEDIMWMWETYKHPEAVKYETFIRYKKDYFYVKFGDVEYLIQVENEIRERMATDTEGVI</sequence>
<dbReference type="RefSeq" id="WP_181741993.1">
    <property type="nucleotide sequence ID" value="NZ_JACEOL010000055.1"/>
</dbReference>
<reference evidence="1 2" key="1">
    <citation type="submission" date="2020-07" db="EMBL/GenBank/DDBJ databases">
        <title>Thermoactinomyces phylogeny.</title>
        <authorList>
            <person name="Dunlap C."/>
        </authorList>
    </citation>
    <scope>NUCLEOTIDE SEQUENCE [LARGE SCALE GENOMIC DNA]</scope>
    <source>
        <strain evidence="1 2">AMNI-1</strain>
    </source>
</reference>
<protein>
    <submittedName>
        <fullName evidence="1">Uncharacterized protein</fullName>
    </submittedName>
</protein>
<organism evidence="1 2">
    <name type="scientific">Thermoactinomyces mirandus</name>
    <dbReference type="NCBI Taxonomy" id="2756294"/>
    <lineage>
        <taxon>Bacteria</taxon>
        <taxon>Bacillati</taxon>
        <taxon>Bacillota</taxon>
        <taxon>Bacilli</taxon>
        <taxon>Bacillales</taxon>
        <taxon>Thermoactinomycetaceae</taxon>
        <taxon>Thermoactinomyces</taxon>
    </lineage>
</organism>
<dbReference type="AlphaFoldDB" id="A0A7W1XUJ7"/>
<dbReference type="EMBL" id="JACEOL010000055">
    <property type="protein sequence ID" value="MBA4603521.1"/>
    <property type="molecule type" value="Genomic_DNA"/>
</dbReference>
<dbReference type="Proteomes" id="UP000538292">
    <property type="component" value="Unassembled WGS sequence"/>
</dbReference>
<evidence type="ECO:0000313" key="2">
    <source>
        <dbReference type="Proteomes" id="UP000538292"/>
    </source>
</evidence>
<keyword evidence="2" id="KW-1185">Reference proteome</keyword>
<evidence type="ECO:0000313" key="1">
    <source>
        <dbReference type="EMBL" id="MBA4603521.1"/>
    </source>
</evidence>
<gene>
    <name evidence="1" type="ORF">H2C83_14640</name>
</gene>
<accession>A0A7W1XUJ7</accession>